<proteinExistence type="predicted"/>
<comment type="caution">
    <text evidence="2">The sequence shown here is derived from an EMBL/GenBank/DDBJ whole genome shotgun (WGS) entry which is preliminary data.</text>
</comment>
<reference evidence="3" key="1">
    <citation type="submission" date="2021-03" db="EMBL/GenBank/DDBJ databases">
        <title>Genome of Cognatishimia sp. F0-27.</title>
        <authorList>
            <person name="Ping X."/>
        </authorList>
    </citation>
    <scope>NUCLEOTIDE SEQUENCE [LARGE SCALE GENOMIC DNA]</scope>
    <source>
        <strain evidence="3">E313</strain>
    </source>
</reference>
<dbReference type="Proteomes" id="UP000778797">
    <property type="component" value="Unassembled WGS sequence"/>
</dbReference>
<dbReference type="RefSeq" id="WP_227477540.1">
    <property type="nucleotide sequence ID" value="NZ_JAFMPT010000014.1"/>
</dbReference>
<gene>
    <name evidence="2" type="ORF">J1C55_10660</name>
</gene>
<accession>A0ABS8EQ98</accession>
<dbReference type="SUPFAM" id="SSF49299">
    <property type="entry name" value="PKD domain"/>
    <property type="match status" value="1"/>
</dbReference>
<name>A0ABS8EQ98_9FLAO</name>
<feature type="domain" description="PKD" evidence="1">
    <location>
        <begin position="418"/>
        <end position="484"/>
    </location>
</feature>
<evidence type="ECO:0000313" key="2">
    <source>
        <dbReference type="EMBL" id="MCC1485051.1"/>
    </source>
</evidence>
<dbReference type="CDD" id="cd00146">
    <property type="entry name" value="PKD"/>
    <property type="match status" value="1"/>
</dbReference>
<organism evidence="2 3">
    <name type="scientific">Winogradskyella immobilis</name>
    <dbReference type="NCBI Taxonomy" id="2816852"/>
    <lineage>
        <taxon>Bacteria</taxon>
        <taxon>Pseudomonadati</taxon>
        <taxon>Bacteroidota</taxon>
        <taxon>Flavobacteriia</taxon>
        <taxon>Flavobacteriales</taxon>
        <taxon>Flavobacteriaceae</taxon>
        <taxon>Winogradskyella</taxon>
    </lineage>
</organism>
<protein>
    <submittedName>
        <fullName evidence="2">T9SS type B sorting domain-containing protein</fullName>
    </submittedName>
</protein>
<dbReference type="InterPro" id="IPR035986">
    <property type="entry name" value="PKD_dom_sf"/>
</dbReference>
<dbReference type="InterPro" id="IPR000601">
    <property type="entry name" value="PKD_dom"/>
</dbReference>
<evidence type="ECO:0000313" key="3">
    <source>
        <dbReference type="Proteomes" id="UP000778797"/>
    </source>
</evidence>
<keyword evidence="3" id="KW-1185">Reference proteome</keyword>
<dbReference type="Pfam" id="PF13585">
    <property type="entry name" value="CHU_C"/>
    <property type="match status" value="1"/>
</dbReference>
<dbReference type="InterPro" id="IPR013783">
    <property type="entry name" value="Ig-like_fold"/>
</dbReference>
<reference evidence="3" key="2">
    <citation type="submission" date="2023-07" db="EMBL/GenBank/DDBJ databases">
        <title>Genome of Winogradskyella sp. E313.</title>
        <authorList>
            <person name="Zhou Y."/>
        </authorList>
    </citation>
    <scope>NUCLEOTIDE SEQUENCE [LARGE SCALE GENOMIC DNA]</scope>
    <source>
        <strain evidence="3">E313</strain>
    </source>
</reference>
<dbReference type="EMBL" id="JAFMPT010000014">
    <property type="protein sequence ID" value="MCC1485051.1"/>
    <property type="molecule type" value="Genomic_DNA"/>
</dbReference>
<dbReference type="PROSITE" id="PS50093">
    <property type="entry name" value="PKD"/>
    <property type="match status" value="1"/>
</dbReference>
<dbReference type="Gene3D" id="2.60.40.10">
    <property type="entry name" value="Immunoglobulins"/>
    <property type="match status" value="1"/>
</dbReference>
<dbReference type="NCBIfam" id="TIGR04131">
    <property type="entry name" value="Bac_Flav_CTERM"/>
    <property type="match status" value="1"/>
</dbReference>
<dbReference type="InterPro" id="IPR026341">
    <property type="entry name" value="T9SS_type_B"/>
</dbReference>
<sequence>MHCRLRNIMFVLLIITIYNSNAQVILSHNIGNTPIKTDMFSCETDESWSRVFKLSDYGILPNEQFMITSSQIGLSESNDGAYLFLRVYNADNNFPNLSDTPFSSNLIGSRPMGRSPVLNEPEVVQVNFDEPIIIPAGIERIMVSIDKIEDFNNTSSAKIFIAGTQEDTDVSWYKGCEDTFRLTPTSNLSPSVPNANFYINVTGEKFNVNNLGSTTRLTHNLCDDIIETDIHSCSSSFIYWARTFTLADFGISTDEKFTINSGQVGINKTGYLPEISFNVYKIDDNFPNSFSESDLIGSSQYQTISSNIRRNSQIIQVDFETPILVPSDVEKILVEVHKGIVSGDGIAFIAGSTQDNDISWQRSCTNVAGGTTFDNNEYVSTAEFGQPNANFYINVTGSVNHLTNTFQMNISNICSEFFKEFSITNPSNLASVQWNFGDPNSGTSNTSLDLSPFHDFSEDGIYIITALVTDINGNTETITETINVIEPPEAFGIENVHACEDNFGSGFSSSFNLSNITQEIVGNQTDIVITFIDGSGNEYDSLPNGFTNTVIDRETIVVRVAHDNNQCCYSEISFDLIVNKLPNLTSVIDLNECDNDNDGFALFDLEQVKTSILENETNIDVEFYYEDGSLIQEPLNFISNNVINEENITIRTINTNTSCHVESTFKLIVNPTPIANPLSDIVGCDDNNDGISEYFDTSHIESDVIGSQTGVQVSYFDSSGNILPSPLPNPYTNSTNNIETLTVRITNTSTNCFSETLLTLRTSSQPQINTPTSIYACDEDNGFANFDTSNIENEIIGNQSGLSITYLDINGNTISNFVSTNFLNTEAWNQKIIVRVENETNNQCYSETEFNLIVNPLPEINLEETYSICNLDPSINLSVDPNYNSYDWVYEGGPSISSSNSAEIIEQGIYTLTITKLENGIVCENSFSFELIRSTLPEILQVNQGELGNNFIEIIVTGDGDFEYSIDGINYQDSNIFENIRGGIYTVSVRDKEGCGEDTKEVVLVDYPKFFTPNNDGVNDFWQIRGVSRFPNSKISIYDRYGKLITELSHTDIGWDGMYKGTYMPTNDYWFSAKLNDEIVFSGHFTLKR</sequence>
<evidence type="ECO:0000259" key="1">
    <source>
        <dbReference type="PROSITE" id="PS50093"/>
    </source>
</evidence>